<organism evidence="1 2">
    <name type="scientific">Araneus ventricosus</name>
    <name type="common">Orbweaver spider</name>
    <name type="synonym">Epeira ventricosa</name>
    <dbReference type="NCBI Taxonomy" id="182803"/>
    <lineage>
        <taxon>Eukaryota</taxon>
        <taxon>Metazoa</taxon>
        <taxon>Ecdysozoa</taxon>
        <taxon>Arthropoda</taxon>
        <taxon>Chelicerata</taxon>
        <taxon>Arachnida</taxon>
        <taxon>Araneae</taxon>
        <taxon>Araneomorphae</taxon>
        <taxon>Entelegynae</taxon>
        <taxon>Araneoidea</taxon>
        <taxon>Araneidae</taxon>
        <taxon>Araneus</taxon>
    </lineage>
</organism>
<evidence type="ECO:0000313" key="1">
    <source>
        <dbReference type="EMBL" id="GBN24444.1"/>
    </source>
</evidence>
<proteinExistence type="predicted"/>
<keyword evidence="2" id="KW-1185">Reference proteome</keyword>
<sequence length="84" mass="9719">MTSCSSKLRFRKSKKYYFEKHESCKIYTSGAAPNSTTIPVDNPGIRLLSFQTSPEPDLIENSFYAFRSLAWKDLSVCYKQFYTV</sequence>
<protein>
    <submittedName>
        <fullName evidence="1">Uncharacterized protein</fullName>
    </submittedName>
</protein>
<evidence type="ECO:0000313" key="2">
    <source>
        <dbReference type="Proteomes" id="UP000499080"/>
    </source>
</evidence>
<comment type="caution">
    <text evidence="1">The sequence shown here is derived from an EMBL/GenBank/DDBJ whole genome shotgun (WGS) entry which is preliminary data.</text>
</comment>
<dbReference type="EMBL" id="BGPR01007121">
    <property type="protein sequence ID" value="GBN24444.1"/>
    <property type="molecule type" value="Genomic_DNA"/>
</dbReference>
<accession>A0A4Y2MD96</accession>
<reference evidence="1 2" key="1">
    <citation type="journal article" date="2019" name="Sci. Rep.">
        <title>Orb-weaving spider Araneus ventricosus genome elucidates the spidroin gene catalogue.</title>
        <authorList>
            <person name="Kono N."/>
            <person name="Nakamura H."/>
            <person name="Ohtoshi R."/>
            <person name="Moran D.A.P."/>
            <person name="Shinohara A."/>
            <person name="Yoshida Y."/>
            <person name="Fujiwara M."/>
            <person name="Mori M."/>
            <person name="Tomita M."/>
            <person name="Arakawa K."/>
        </authorList>
    </citation>
    <scope>NUCLEOTIDE SEQUENCE [LARGE SCALE GENOMIC DNA]</scope>
</reference>
<gene>
    <name evidence="1" type="ORF">AVEN_56541_1</name>
</gene>
<name>A0A4Y2MD96_ARAVE</name>
<dbReference type="Proteomes" id="UP000499080">
    <property type="component" value="Unassembled WGS sequence"/>
</dbReference>
<dbReference type="AlphaFoldDB" id="A0A4Y2MD96"/>